<evidence type="ECO:0000313" key="3">
    <source>
        <dbReference type="Proteomes" id="UP001319060"/>
    </source>
</evidence>
<dbReference type="EMBL" id="JAFHKS010000043">
    <property type="protein sequence ID" value="MBN3545438.1"/>
    <property type="molecule type" value="Genomic_DNA"/>
</dbReference>
<name>A0ABS2ZB58_9BACL</name>
<organism evidence="2 3">
    <name type="scientific">Fictibacillus barbaricus</name>
    <dbReference type="NCBI Taxonomy" id="182136"/>
    <lineage>
        <taxon>Bacteria</taxon>
        <taxon>Bacillati</taxon>
        <taxon>Bacillota</taxon>
        <taxon>Bacilli</taxon>
        <taxon>Bacillales</taxon>
        <taxon>Fictibacillaceae</taxon>
        <taxon>Fictibacillus</taxon>
    </lineage>
</organism>
<gene>
    <name evidence="2" type="ORF">JYA64_09035</name>
</gene>
<dbReference type="RefSeq" id="WP_188402318.1">
    <property type="nucleotide sequence ID" value="NZ_BMCE01000002.1"/>
</dbReference>
<comment type="caution">
    <text evidence="2">The sequence shown here is derived from an EMBL/GenBank/DDBJ whole genome shotgun (WGS) entry which is preliminary data.</text>
</comment>
<evidence type="ECO:0000256" key="1">
    <source>
        <dbReference type="SAM" id="Coils"/>
    </source>
</evidence>
<sequence>MDVHVSAEALSEFRSSLLLLSFYIMNASEDVESTINQMEEKLNELRRVLEAVLEEREQNLLEAERDLRICESNENNDCSYEYAQWMKARNEREEAQIDLDRFKYLCSNFYYQAEVWKKSYHSQELTGTAEETIGKIDEKIELLSHYLGQNQITGPSNESVTVTEDEGEYDFTPFKEENWVNLTEDQKKEELKNYFNYEYRIQGVDLIEVVVTFGKDEEFGEGTEAKYEERRNKDGKIVRTITFKESKLMSAFSLLSDIAHESAHVYQAYQIEQKNNRINENPAWQRISDERKKAMLERNGMTLEVFDLIDQHLGGNIGGIDLVRRSNQFIKEMNEKGINIGLKDLQKVIDISTSLWNDELRPIRNNFAQNLIDQGLIHKHTLIWEVNFANYINGGPGREKAYREQPVEKDAYDYQSLREIVFRKAGIKK</sequence>
<protein>
    <submittedName>
        <fullName evidence="2">Uncharacterized protein</fullName>
    </submittedName>
</protein>
<evidence type="ECO:0000313" key="2">
    <source>
        <dbReference type="EMBL" id="MBN3545438.1"/>
    </source>
</evidence>
<keyword evidence="1" id="KW-0175">Coiled coil</keyword>
<keyword evidence="3" id="KW-1185">Reference proteome</keyword>
<proteinExistence type="predicted"/>
<feature type="coiled-coil region" evidence="1">
    <location>
        <begin position="24"/>
        <end position="73"/>
    </location>
</feature>
<accession>A0ABS2ZB58</accession>
<dbReference type="Proteomes" id="UP001319060">
    <property type="component" value="Unassembled WGS sequence"/>
</dbReference>
<reference evidence="2 3" key="1">
    <citation type="submission" date="2021-01" db="EMBL/GenBank/DDBJ databases">
        <title>Genome Sequencing of Type Strains.</title>
        <authorList>
            <person name="Lemaire J.F."/>
            <person name="Inderbitzin P."/>
            <person name="Collins S.B."/>
            <person name="Wespe N."/>
            <person name="Knight-Connoni V."/>
        </authorList>
    </citation>
    <scope>NUCLEOTIDE SEQUENCE [LARGE SCALE GENOMIC DNA]</scope>
    <source>
        <strain evidence="2 3">DSM 14730</strain>
    </source>
</reference>